<dbReference type="EMBL" id="LXQA010074340">
    <property type="protein sequence ID" value="MCI09919.1"/>
    <property type="molecule type" value="Genomic_DNA"/>
</dbReference>
<dbReference type="Proteomes" id="UP000265520">
    <property type="component" value="Unassembled WGS sequence"/>
</dbReference>
<feature type="domain" description="Ribonuclease II winged helix" evidence="1">
    <location>
        <begin position="1"/>
        <end position="65"/>
    </location>
</feature>
<keyword evidence="3" id="KW-1185">Reference proteome</keyword>
<reference evidence="2 3" key="1">
    <citation type="journal article" date="2018" name="Front. Plant Sci.">
        <title>Red Clover (Trifolium pratense) and Zigzag Clover (T. medium) - A Picture of Genomic Similarities and Differences.</title>
        <authorList>
            <person name="Dluhosova J."/>
            <person name="Istvanek J."/>
            <person name="Nedelnik J."/>
            <person name="Repkova J."/>
        </authorList>
    </citation>
    <scope>NUCLEOTIDE SEQUENCE [LARGE SCALE GENOMIC DNA]</scope>
    <source>
        <strain evidence="3">cv. 10/8</strain>
        <tissue evidence="2">Leaf</tissue>
    </source>
</reference>
<protein>
    <submittedName>
        <fullName evidence="2">Ribonuclease II chloroplastic/mitochondrial-like</fullName>
    </submittedName>
</protein>
<feature type="non-terminal residue" evidence="2">
    <location>
        <position position="65"/>
    </location>
</feature>
<evidence type="ECO:0000313" key="3">
    <source>
        <dbReference type="Proteomes" id="UP000265520"/>
    </source>
</evidence>
<dbReference type="AlphaFoldDB" id="A0A392PEL2"/>
<evidence type="ECO:0000259" key="1">
    <source>
        <dbReference type="Pfam" id="PF25255"/>
    </source>
</evidence>
<accession>A0A392PEL2</accession>
<proteinExistence type="predicted"/>
<comment type="caution">
    <text evidence="2">The sequence shown here is derived from an EMBL/GenBank/DDBJ whole genome shotgun (WGS) entry which is preliminary data.</text>
</comment>
<dbReference type="Pfam" id="PF25255">
    <property type="entry name" value="WHD_RNase_II"/>
    <property type="match status" value="1"/>
</dbReference>
<name>A0A392PEL2_9FABA</name>
<sequence length="65" mass="7370">MDPSLLEFAWSELLEKNKTVTIIFGSVEPLESYSAHLLLSKDEVYFTVLETKGSRCVYGPRSSEQ</sequence>
<organism evidence="2 3">
    <name type="scientific">Trifolium medium</name>
    <dbReference type="NCBI Taxonomy" id="97028"/>
    <lineage>
        <taxon>Eukaryota</taxon>
        <taxon>Viridiplantae</taxon>
        <taxon>Streptophyta</taxon>
        <taxon>Embryophyta</taxon>
        <taxon>Tracheophyta</taxon>
        <taxon>Spermatophyta</taxon>
        <taxon>Magnoliopsida</taxon>
        <taxon>eudicotyledons</taxon>
        <taxon>Gunneridae</taxon>
        <taxon>Pentapetalae</taxon>
        <taxon>rosids</taxon>
        <taxon>fabids</taxon>
        <taxon>Fabales</taxon>
        <taxon>Fabaceae</taxon>
        <taxon>Papilionoideae</taxon>
        <taxon>50 kb inversion clade</taxon>
        <taxon>NPAAA clade</taxon>
        <taxon>Hologalegina</taxon>
        <taxon>IRL clade</taxon>
        <taxon>Trifolieae</taxon>
        <taxon>Trifolium</taxon>
    </lineage>
</organism>
<evidence type="ECO:0000313" key="2">
    <source>
        <dbReference type="EMBL" id="MCI09919.1"/>
    </source>
</evidence>
<dbReference type="InterPro" id="IPR057324">
    <property type="entry name" value="WH_RNase_II"/>
</dbReference>